<comment type="similarity">
    <text evidence="6">Belongs to the methyltransferase superfamily. RNA methyltransferase RsmG family.</text>
</comment>
<feature type="binding site" evidence="6">
    <location>
        <begin position="118"/>
        <end position="119"/>
    </location>
    <ligand>
        <name>S-adenosyl-L-methionine</name>
        <dbReference type="ChEBI" id="CHEBI:59789"/>
    </ligand>
</feature>
<comment type="subcellular location">
    <subcellularLocation>
        <location evidence="6">Cytoplasm</location>
    </subcellularLocation>
</comment>
<evidence type="ECO:0000313" key="8">
    <source>
        <dbReference type="Proteomes" id="UP001164965"/>
    </source>
</evidence>
<protein>
    <recommendedName>
        <fullName evidence="6">Ribosomal RNA small subunit methyltransferase G</fullName>
        <ecNumber evidence="6">2.1.1.-</ecNumber>
    </recommendedName>
    <alternativeName>
        <fullName evidence="6">16S rRNA 7-methylguanosine methyltransferase</fullName>
        <shortName evidence="6">16S rRNA m7G methyltransferase</shortName>
    </alternativeName>
</protein>
<evidence type="ECO:0000256" key="6">
    <source>
        <dbReference type="HAMAP-Rule" id="MF_00074"/>
    </source>
</evidence>
<dbReference type="Proteomes" id="UP001164965">
    <property type="component" value="Chromosome"/>
</dbReference>
<evidence type="ECO:0000256" key="3">
    <source>
        <dbReference type="ARBA" id="ARBA00022603"/>
    </source>
</evidence>
<dbReference type="InterPro" id="IPR029063">
    <property type="entry name" value="SAM-dependent_MTases_sf"/>
</dbReference>
<keyword evidence="3 6" id="KW-0489">Methyltransferase</keyword>
<dbReference type="SUPFAM" id="SSF53335">
    <property type="entry name" value="S-adenosyl-L-methionine-dependent methyltransferases"/>
    <property type="match status" value="1"/>
</dbReference>
<keyword evidence="4 6" id="KW-0808">Transferase</keyword>
<comment type="caution">
    <text evidence="6">Lacks conserved residue(s) required for the propagation of feature annotation.</text>
</comment>
<name>A0ABY6NZ60_9NOCA</name>
<dbReference type="InterPro" id="IPR003682">
    <property type="entry name" value="rRNA_ssu_MeTfrase_G"/>
</dbReference>
<evidence type="ECO:0000256" key="1">
    <source>
        <dbReference type="ARBA" id="ARBA00022490"/>
    </source>
</evidence>
<dbReference type="GO" id="GO:0032259">
    <property type="term" value="P:methylation"/>
    <property type="evidence" value="ECO:0007669"/>
    <property type="project" value="UniProtKB-KW"/>
</dbReference>
<dbReference type="PANTHER" id="PTHR31760">
    <property type="entry name" value="S-ADENOSYL-L-METHIONINE-DEPENDENT METHYLTRANSFERASES SUPERFAMILY PROTEIN"/>
    <property type="match status" value="1"/>
</dbReference>
<dbReference type="EC" id="2.1.1.-" evidence="6"/>
<reference evidence="7" key="1">
    <citation type="submission" date="2022-10" db="EMBL/GenBank/DDBJ databases">
        <title>Rhodococcus sp.75.</title>
        <authorList>
            <person name="Sun M."/>
        </authorList>
    </citation>
    <scope>NUCLEOTIDE SEQUENCE</scope>
    <source>
        <strain evidence="7">75</strain>
    </source>
</reference>
<feature type="binding site" evidence="6">
    <location>
        <position position="73"/>
    </location>
    <ligand>
        <name>S-adenosyl-L-methionine</name>
        <dbReference type="ChEBI" id="CHEBI:59789"/>
    </ligand>
</feature>
<dbReference type="Pfam" id="PF02527">
    <property type="entry name" value="GidB"/>
    <property type="match status" value="1"/>
</dbReference>
<dbReference type="Gene3D" id="3.40.50.150">
    <property type="entry name" value="Vaccinia Virus protein VP39"/>
    <property type="match status" value="1"/>
</dbReference>
<feature type="binding site" evidence="6">
    <location>
        <position position="136"/>
    </location>
    <ligand>
        <name>S-adenosyl-L-methionine</name>
        <dbReference type="ChEBI" id="CHEBI:59789"/>
    </ligand>
</feature>
<keyword evidence="8" id="KW-1185">Reference proteome</keyword>
<gene>
    <name evidence="6 7" type="primary">rsmG</name>
    <name evidence="7" type="ORF">RHODO2019_16475</name>
</gene>
<comment type="function">
    <text evidence="6">Specifically methylates the N7 position of a guanine in 16S rRNA.</text>
</comment>
<dbReference type="RefSeq" id="WP_265382793.1">
    <property type="nucleotide sequence ID" value="NZ_CP110615.1"/>
</dbReference>
<feature type="binding site" evidence="6">
    <location>
        <position position="68"/>
    </location>
    <ligand>
        <name>S-adenosyl-L-methionine</name>
        <dbReference type="ChEBI" id="CHEBI:59789"/>
    </ligand>
</feature>
<keyword evidence="2 6" id="KW-0698">rRNA processing</keyword>
<accession>A0ABY6NZ60</accession>
<keyword evidence="1 6" id="KW-0963">Cytoplasm</keyword>
<dbReference type="PANTHER" id="PTHR31760:SF0">
    <property type="entry name" value="S-ADENOSYL-L-METHIONINE-DEPENDENT METHYLTRANSFERASES SUPERFAMILY PROTEIN"/>
    <property type="match status" value="1"/>
</dbReference>
<evidence type="ECO:0000256" key="4">
    <source>
        <dbReference type="ARBA" id="ARBA00022679"/>
    </source>
</evidence>
<dbReference type="HAMAP" id="MF_00074">
    <property type="entry name" value="16SrRNA_methyltr_G"/>
    <property type="match status" value="1"/>
</dbReference>
<organism evidence="7 8">
    <name type="scientific">Rhodococcus antarcticus</name>
    <dbReference type="NCBI Taxonomy" id="2987751"/>
    <lineage>
        <taxon>Bacteria</taxon>
        <taxon>Bacillati</taxon>
        <taxon>Actinomycetota</taxon>
        <taxon>Actinomycetes</taxon>
        <taxon>Mycobacteriales</taxon>
        <taxon>Nocardiaceae</taxon>
        <taxon>Rhodococcus</taxon>
    </lineage>
</organism>
<dbReference type="NCBIfam" id="TIGR00138">
    <property type="entry name" value="rsmG_gidB"/>
    <property type="match status" value="1"/>
</dbReference>
<evidence type="ECO:0000256" key="2">
    <source>
        <dbReference type="ARBA" id="ARBA00022552"/>
    </source>
</evidence>
<keyword evidence="5 6" id="KW-0949">S-adenosyl-L-methionine</keyword>
<dbReference type="GO" id="GO:0008168">
    <property type="term" value="F:methyltransferase activity"/>
    <property type="evidence" value="ECO:0007669"/>
    <property type="project" value="UniProtKB-KW"/>
</dbReference>
<proteinExistence type="inferred from homology"/>
<evidence type="ECO:0000256" key="5">
    <source>
        <dbReference type="ARBA" id="ARBA00022691"/>
    </source>
</evidence>
<dbReference type="EMBL" id="CP110615">
    <property type="protein sequence ID" value="UZJ24687.1"/>
    <property type="molecule type" value="Genomic_DNA"/>
</dbReference>
<sequence>MTSDDVRTTVFGDRRELAERFWGVLATTAVERGLIGPREVDRLWDRHLLNCAVVAELVADGASVVDVGSGAGLPGVVLAIARPDLRVTLVEPLLRRATFLSETVAALELNVAVVRGRAEDRQVVLDIGGADVVTARAVAPLAKLMGWCLPLAAEGGQVLALKGESAGEELERDRTSVVHAGGGELAVLECGVGVLETPTRVIRAVRQPPRNRKGRRR</sequence>
<evidence type="ECO:0000313" key="7">
    <source>
        <dbReference type="EMBL" id="UZJ24687.1"/>
    </source>
</evidence>